<evidence type="ECO:0000259" key="1">
    <source>
        <dbReference type="PROSITE" id="PS51462"/>
    </source>
</evidence>
<dbReference type="PANTHER" id="PTHR43736">
    <property type="entry name" value="ADP-RIBOSE PYROPHOSPHATASE"/>
    <property type="match status" value="1"/>
</dbReference>
<dbReference type="InterPro" id="IPR000086">
    <property type="entry name" value="NUDIX_hydrolase_dom"/>
</dbReference>
<accession>A0A2M7R7A5</accession>
<sequence length="114" mass="12951">MNLIPSASALIIHNRKVLFIQRAQELGKGKWAFPGGSVKGDDKTLAQTAKREIKEEVGLDIEIKRLLGVYLTREYEPNYEISCFVSESKEDKVTPSSEVMDWKWLDPIEGLKLD</sequence>
<dbReference type="AlphaFoldDB" id="A0A2M7R7A5"/>
<dbReference type="PROSITE" id="PS51462">
    <property type="entry name" value="NUDIX"/>
    <property type="match status" value="1"/>
</dbReference>
<dbReference type="InterPro" id="IPR015797">
    <property type="entry name" value="NUDIX_hydrolase-like_dom_sf"/>
</dbReference>
<name>A0A2M7R7A5_9BACT</name>
<protein>
    <recommendedName>
        <fullName evidence="1">Nudix hydrolase domain-containing protein</fullName>
    </recommendedName>
</protein>
<dbReference type="Pfam" id="PF00293">
    <property type="entry name" value="NUDIX"/>
    <property type="match status" value="1"/>
</dbReference>
<dbReference type="Gene3D" id="3.90.79.10">
    <property type="entry name" value="Nucleoside Triphosphate Pyrophosphohydrolase"/>
    <property type="match status" value="1"/>
</dbReference>
<evidence type="ECO:0000313" key="3">
    <source>
        <dbReference type="Proteomes" id="UP000230767"/>
    </source>
</evidence>
<dbReference type="Proteomes" id="UP000230767">
    <property type="component" value="Unassembled WGS sequence"/>
</dbReference>
<dbReference type="EMBL" id="PFLW01000038">
    <property type="protein sequence ID" value="PIY89293.1"/>
    <property type="molecule type" value="Genomic_DNA"/>
</dbReference>
<proteinExistence type="predicted"/>
<feature type="non-terminal residue" evidence="2">
    <location>
        <position position="114"/>
    </location>
</feature>
<evidence type="ECO:0000313" key="2">
    <source>
        <dbReference type="EMBL" id="PIY89293.1"/>
    </source>
</evidence>
<dbReference type="PANTHER" id="PTHR43736:SF1">
    <property type="entry name" value="DIHYDRONEOPTERIN TRIPHOSPHATE DIPHOSPHATASE"/>
    <property type="match status" value="1"/>
</dbReference>
<reference evidence="3" key="1">
    <citation type="submission" date="2017-09" db="EMBL/GenBank/DDBJ databases">
        <title>Depth-based differentiation of microbial function through sediment-hosted aquifers and enrichment of novel symbionts in the deep terrestrial subsurface.</title>
        <authorList>
            <person name="Probst A.J."/>
            <person name="Ladd B."/>
            <person name="Jarett J.K."/>
            <person name="Geller-Mcgrath D.E."/>
            <person name="Sieber C.M.K."/>
            <person name="Emerson J.B."/>
            <person name="Anantharaman K."/>
            <person name="Thomas B.C."/>
            <person name="Malmstrom R."/>
            <person name="Stieglmeier M."/>
            <person name="Klingl A."/>
            <person name="Woyke T."/>
            <person name="Ryan C.M."/>
            <person name="Banfield J.F."/>
        </authorList>
    </citation>
    <scope>NUCLEOTIDE SEQUENCE [LARGE SCALE GENOMIC DNA]</scope>
</reference>
<feature type="domain" description="Nudix hydrolase" evidence="1">
    <location>
        <begin position="2"/>
        <end position="114"/>
    </location>
</feature>
<comment type="caution">
    <text evidence="2">The sequence shown here is derived from an EMBL/GenBank/DDBJ whole genome shotgun (WGS) entry which is preliminary data.</text>
</comment>
<dbReference type="SUPFAM" id="SSF55811">
    <property type="entry name" value="Nudix"/>
    <property type="match status" value="1"/>
</dbReference>
<gene>
    <name evidence="2" type="ORF">COY73_01300</name>
</gene>
<organism evidence="2 3">
    <name type="scientific">Candidatus Nealsonbacteria bacterium CG_4_10_14_0_8_um_filter_37_14</name>
    <dbReference type="NCBI Taxonomy" id="1974684"/>
    <lineage>
        <taxon>Bacteria</taxon>
        <taxon>Candidatus Nealsoniibacteriota</taxon>
    </lineage>
</organism>